<proteinExistence type="predicted"/>
<protein>
    <submittedName>
        <fullName evidence="2">YmfQ family protein</fullName>
    </submittedName>
</protein>
<evidence type="ECO:0000313" key="3">
    <source>
        <dbReference type="Proteomes" id="UP000807542"/>
    </source>
</evidence>
<evidence type="ECO:0000313" key="1">
    <source>
        <dbReference type="EMBL" id="MBK5075080.1"/>
    </source>
</evidence>
<dbReference type="Proteomes" id="UP000807542">
    <property type="component" value="Unassembled WGS sequence"/>
</dbReference>
<dbReference type="Pfam" id="PF10076">
    <property type="entry name" value="Phage_Mu_Gp48"/>
    <property type="match status" value="1"/>
</dbReference>
<keyword evidence="4" id="KW-1185">Reference proteome</keyword>
<organism evidence="2 3">
    <name type="scientific">Limnobaculum xujianqingii</name>
    <dbReference type="NCBI Taxonomy" id="2738837"/>
    <lineage>
        <taxon>Bacteria</taxon>
        <taxon>Pseudomonadati</taxon>
        <taxon>Pseudomonadota</taxon>
        <taxon>Gammaproteobacteria</taxon>
        <taxon>Enterobacterales</taxon>
        <taxon>Budviciaceae</taxon>
        <taxon>Limnobaculum</taxon>
    </lineage>
</organism>
<evidence type="ECO:0000313" key="4">
    <source>
        <dbReference type="Proteomes" id="UP001296969"/>
    </source>
</evidence>
<gene>
    <name evidence="2" type="ORF">I2492_18910</name>
    <name evidence="1" type="ORF">I2493_18935</name>
</gene>
<dbReference type="EMBL" id="JADRCP010000011">
    <property type="protein sequence ID" value="MBK5178385.1"/>
    <property type="molecule type" value="Genomic_DNA"/>
</dbReference>
<comment type="caution">
    <text evidence="2">The sequence shown here is derived from an EMBL/GenBank/DDBJ whole genome shotgun (WGS) entry which is preliminary data.</text>
</comment>
<name>A0A9D7FZR6_9GAMM</name>
<dbReference type="InterPro" id="IPR018755">
    <property type="entry name" value="Phage_Mu_Gp48"/>
</dbReference>
<reference evidence="2 4" key="1">
    <citation type="submission" date="2020-11" db="EMBL/GenBank/DDBJ databases">
        <title>Insectihabitans protaetiae gen. nov. sp. nov. and Insectihabitans allomyrinae sp. nov., isolated from larvae of Protaetia brevitarsis seulensis and Allomyrina dichotoma, respectively.</title>
        <authorList>
            <person name="Lee S.D."/>
            <person name="Byeon Y.-S."/>
            <person name="Kim S.-M."/>
            <person name="Yang H.L."/>
            <person name="Kim I.S."/>
        </authorList>
    </citation>
    <scope>NUCLEOTIDE SEQUENCE</scope>
    <source>
        <strain evidence="2">CWB-B4</strain>
        <strain evidence="1 4">CWB-B43</strain>
    </source>
</reference>
<evidence type="ECO:0000313" key="2">
    <source>
        <dbReference type="EMBL" id="MBK5178385.1"/>
    </source>
</evidence>
<dbReference type="EMBL" id="JADRCQ010000011">
    <property type="protein sequence ID" value="MBK5075080.1"/>
    <property type="molecule type" value="Genomic_DNA"/>
</dbReference>
<accession>A0A9D7FZR6</accession>
<dbReference type="RefSeq" id="WP_228399434.1">
    <property type="nucleotide sequence ID" value="NZ_JADRCP010000011.1"/>
</dbReference>
<dbReference type="AlphaFoldDB" id="A0A9D7FZR6"/>
<sequence>MSRYSASDYTDALQALMPTGLVWPRQIDSVQTAVLRALAQSFQRNDEDAADLIIGAFPATATTLLAEWESTLGLPDLCSIGEINSVPQRQRNVVDRLTATGGQSKNYFIQVAATLGYTITITEFRQACVGMSVCGDALNGEEWPFTWLVTAPETTVLYAQSGISYCGDPLRSWGNQQLECRLTAISPSHTIVLFGYVN</sequence>
<dbReference type="Proteomes" id="UP001296969">
    <property type="component" value="Unassembled WGS sequence"/>
</dbReference>